<keyword evidence="3" id="KW-0238">DNA-binding</keyword>
<dbReference type="SUPFAM" id="SSF109709">
    <property type="entry name" value="KorB DNA-binding domain-like"/>
    <property type="match status" value="1"/>
</dbReference>
<sequence>MKIPFFNQDNENNRDQIVEIKVDQIKVNPFQPRQEFKQSEIEELAQSIKNFGLIQAVTVRKAEEENSYELIAGERRLRAAKFLNKEVIPAVIKDLNDQQVAEIALIENLQRKDLNYLEEAQAYQRLIDEFSLTQKELAERISKSQSTIANKLRLLNLSDQIREKLLAADLSERHGRALLKLETAEEQLALVEEISKKGLNVRESEKLIKKQQQPAKKKNQIKHISDDLRLFANSLEKRISEIKDSGIRVEFERSDDQDSIEYYIKLSK</sequence>
<dbReference type="GO" id="GO:0045881">
    <property type="term" value="P:positive regulation of sporulation resulting in formation of a cellular spore"/>
    <property type="evidence" value="ECO:0007669"/>
    <property type="project" value="TreeGrafter"/>
</dbReference>
<gene>
    <name evidence="6" type="ORF">DFR79_13610</name>
</gene>
<dbReference type="PANTHER" id="PTHR33375:SF8">
    <property type="entry name" value="NUCLEOID OCCLUSION PROTEIN"/>
    <property type="match status" value="1"/>
</dbReference>
<comment type="caution">
    <text evidence="6">The sequence shown here is derived from an EMBL/GenBank/DDBJ whole genome shotgun (WGS) entry which is preliminary data.</text>
</comment>
<dbReference type="InterPro" id="IPR041468">
    <property type="entry name" value="HTH_ParB/Spo0J"/>
</dbReference>
<evidence type="ECO:0000256" key="2">
    <source>
        <dbReference type="ARBA" id="ARBA00006295"/>
    </source>
</evidence>
<feature type="domain" description="ParB-like N-terminal" evidence="5">
    <location>
        <begin position="18"/>
        <end position="109"/>
    </location>
</feature>
<dbReference type="Gene3D" id="3.90.1530.30">
    <property type="match status" value="1"/>
</dbReference>
<comment type="subcellular location">
    <subcellularLocation>
        <location evidence="1">Cytoplasm</location>
        <location evidence="1">Nucleoid</location>
    </subcellularLocation>
</comment>
<dbReference type="Proteomes" id="UP000295064">
    <property type="component" value="Unassembled WGS sequence"/>
</dbReference>
<dbReference type="InterPro" id="IPR004437">
    <property type="entry name" value="ParB/RepB/Spo0J"/>
</dbReference>
<dbReference type="CDD" id="cd16393">
    <property type="entry name" value="SPO0J_N"/>
    <property type="match status" value="1"/>
</dbReference>
<dbReference type="AlphaFoldDB" id="A0A4R6LCN5"/>
<dbReference type="Pfam" id="PF17762">
    <property type="entry name" value="HTH_ParB"/>
    <property type="match status" value="1"/>
</dbReference>
<dbReference type="InterPro" id="IPR050336">
    <property type="entry name" value="Chromosome_partition/occlusion"/>
</dbReference>
<dbReference type="PANTHER" id="PTHR33375">
    <property type="entry name" value="CHROMOSOME-PARTITIONING PROTEIN PARB-RELATED"/>
    <property type="match status" value="1"/>
</dbReference>
<dbReference type="InterPro" id="IPR003115">
    <property type="entry name" value="ParB_N"/>
</dbReference>
<organism evidence="6 7">
    <name type="scientific">Halanaerobium saccharolyticum</name>
    <dbReference type="NCBI Taxonomy" id="43595"/>
    <lineage>
        <taxon>Bacteria</taxon>
        <taxon>Bacillati</taxon>
        <taxon>Bacillota</taxon>
        <taxon>Clostridia</taxon>
        <taxon>Halanaerobiales</taxon>
        <taxon>Halanaerobiaceae</taxon>
        <taxon>Halanaerobium</taxon>
    </lineage>
</organism>
<dbReference type="FunFam" id="1.10.10.2830:FF:000001">
    <property type="entry name" value="Chromosome partitioning protein ParB"/>
    <property type="match status" value="1"/>
</dbReference>
<evidence type="ECO:0000313" key="6">
    <source>
        <dbReference type="EMBL" id="TDO73727.1"/>
    </source>
</evidence>
<proteinExistence type="inferred from homology"/>
<dbReference type="InterPro" id="IPR036086">
    <property type="entry name" value="ParB/Sulfiredoxin_sf"/>
</dbReference>
<evidence type="ECO:0000259" key="5">
    <source>
        <dbReference type="SMART" id="SM00470"/>
    </source>
</evidence>
<dbReference type="EMBL" id="SNWX01000036">
    <property type="protein sequence ID" value="TDO73727.1"/>
    <property type="molecule type" value="Genomic_DNA"/>
</dbReference>
<dbReference type="GO" id="GO:0003677">
    <property type="term" value="F:DNA binding"/>
    <property type="evidence" value="ECO:0007669"/>
    <property type="project" value="UniProtKB-KW"/>
</dbReference>
<reference evidence="6 7" key="1">
    <citation type="submission" date="2019-03" db="EMBL/GenBank/DDBJ databases">
        <title>Subsurface microbial communities from deep shales in Ohio and West Virginia, USA.</title>
        <authorList>
            <person name="Wrighton K."/>
        </authorList>
    </citation>
    <scope>NUCLEOTIDE SEQUENCE [LARGE SCALE GENOMIC DNA]</scope>
    <source>
        <strain evidence="6 7">MA284_T2</strain>
    </source>
</reference>
<dbReference type="OrthoDB" id="9802051at2"/>
<dbReference type="GO" id="GO:0009295">
    <property type="term" value="C:nucleoid"/>
    <property type="evidence" value="ECO:0007669"/>
    <property type="project" value="UniProtKB-SubCell"/>
</dbReference>
<keyword evidence="4" id="KW-0175">Coiled coil</keyword>
<dbReference type="RefSeq" id="WP_133516204.1">
    <property type="nucleotide sequence ID" value="NZ_SNWX01000036.1"/>
</dbReference>
<dbReference type="NCBIfam" id="TIGR00180">
    <property type="entry name" value="parB_part"/>
    <property type="match status" value="1"/>
</dbReference>
<dbReference type="FunFam" id="3.90.1530.30:FF:000001">
    <property type="entry name" value="Chromosome partitioning protein ParB"/>
    <property type="match status" value="1"/>
</dbReference>
<dbReference type="SUPFAM" id="SSF110849">
    <property type="entry name" value="ParB/Sulfiredoxin"/>
    <property type="match status" value="1"/>
</dbReference>
<dbReference type="GO" id="GO:0005694">
    <property type="term" value="C:chromosome"/>
    <property type="evidence" value="ECO:0007669"/>
    <property type="project" value="TreeGrafter"/>
</dbReference>
<protein>
    <submittedName>
        <fullName evidence="6">ParB family chromosome partitioning protein</fullName>
    </submittedName>
</protein>
<dbReference type="Gene3D" id="1.10.10.2830">
    <property type="match status" value="1"/>
</dbReference>
<name>A0A4R6LCN5_9FIRM</name>
<evidence type="ECO:0000256" key="1">
    <source>
        <dbReference type="ARBA" id="ARBA00004453"/>
    </source>
</evidence>
<evidence type="ECO:0000256" key="4">
    <source>
        <dbReference type="SAM" id="Coils"/>
    </source>
</evidence>
<dbReference type="Pfam" id="PF02195">
    <property type="entry name" value="ParB_N"/>
    <property type="match status" value="1"/>
</dbReference>
<feature type="coiled-coil region" evidence="4">
    <location>
        <begin position="92"/>
        <end position="126"/>
    </location>
</feature>
<evidence type="ECO:0000256" key="3">
    <source>
        <dbReference type="ARBA" id="ARBA00023125"/>
    </source>
</evidence>
<accession>A0A4R6LCN5</accession>
<evidence type="ECO:0000313" key="7">
    <source>
        <dbReference type="Proteomes" id="UP000295064"/>
    </source>
</evidence>
<dbReference type="GO" id="GO:0007059">
    <property type="term" value="P:chromosome segregation"/>
    <property type="evidence" value="ECO:0007669"/>
    <property type="project" value="TreeGrafter"/>
</dbReference>
<comment type="similarity">
    <text evidence="2">Belongs to the ParB family.</text>
</comment>
<dbReference type="SMART" id="SM00470">
    <property type="entry name" value="ParB"/>
    <property type="match status" value="1"/>
</dbReference>